<feature type="domain" description="Peptidase M48" evidence="7">
    <location>
        <begin position="63"/>
        <end position="245"/>
    </location>
</feature>
<evidence type="ECO:0000256" key="1">
    <source>
        <dbReference type="ARBA" id="ARBA00001947"/>
    </source>
</evidence>
<dbReference type="SUPFAM" id="SSF48452">
    <property type="entry name" value="TPR-like"/>
    <property type="match status" value="1"/>
</dbReference>
<proteinExistence type="predicted"/>
<dbReference type="PROSITE" id="PS51257">
    <property type="entry name" value="PROKAR_LIPOPROTEIN"/>
    <property type="match status" value="1"/>
</dbReference>
<organism evidence="8">
    <name type="scientific">hydrothermal vent metagenome</name>
    <dbReference type="NCBI Taxonomy" id="652676"/>
    <lineage>
        <taxon>unclassified sequences</taxon>
        <taxon>metagenomes</taxon>
        <taxon>ecological metagenomes</taxon>
    </lineage>
</organism>
<evidence type="ECO:0000313" key="8">
    <source>
        <dbReference type="EMBL" id="VAW89063.1"/>
    </source>
</evidence>
<dbReference type="GO" id="GO:0046872">
    <property type="term" value="F:metal ion binding"/>
    <property type="evidence" value="ECO:0007669"/>
    <property type="project" value="UniProtKB-KW"/>
</dbReference>
<dbReference type="Pfam" id="PF13181">
    <property type="entry name" value="TPR_8"/>
    <property type="match status" value="2"/>
</dbReference>
<dbReference type="GO" id="GO:0016020">
    <property type="term" value="C:membrane"/>
    <property type="evidence" value="ECO:0007669"/>
    <property type="project" value="TreeGrafter"/>
</dbReference>
<evidence type="ECO:0000256" key="3">
    <source>
        <dbReference type="ARBA" id="ARBA00022723"/>
    </source>
</evidence>
<dbReference type="AlphaFoldDB" id="A0A3B0ZLE4"/>
<dbReference type="EMBL" id="UOFP01000252">
    <property type="protein sequence ID" value="VAW89063.1"/>
    <property type="molecule type" value="Genomic_DNA"/>
</dbReference>
<gene>
    <name evidence="8" type="ORF">MNBD_GAMMA18-1536</name>
</gene>
<name>A0A3B0ZLE4_9ZZZZ</name>
<dbReference type="GO" id="GO:0004222">
    <property type="term" value="F:metalloendopeptidase activity"/>
    <property type="evidence" value="ECO:0007669"/>
    <property type="project" value="InterPro"/>
</dbReference>
<evidence type="ECO:0000256" key="2">
    <source>
        <dbReference type="ARBA" id="ARBA00022670"/>
    </source>
</evidence>
<dbReference type="GO" id="GO:0051603">
    <property type="term" value="P:proteolysis involved in protein catabolic process"/>
    <property type="evidence" value="ECO:0007669"/>
    <property type="project" value="TreeGrafter"/>
</dbReference>
<keyword evidence="5" id="KW-0862">Zinc</keyword>
<dbReference type="Gene3D" id="3.30.2010.10">
    <property type="entry name" value="Metalloproteases ('zincins'), catalytic domain"/>
    <property type="match status" value="1"/>
</dbReference>
<dbReference type="InterPro" id="IPR011990">
    <property type="entry name" value="TPR-like_helical_dom_sf"/>
</dbReference>
<keyword evidence="4" id="KW-0378">Hydrolase</keyword>
<dbReference type="SMART" id="SM00028">
    <property type="entry name" value="TPR"/>
    <property type="match status" value="2"/>
</dbReference>
<keyword evidence="2" id="KW-0645">Protease</keyword>
<dbReference type="Gene3D" id="1.25.40.10">
    <property type="entry name" value="Tetratricopeptide repeat domain"/>
    <property type="match status" value="1"/>
</dbReference>
<evidence type="ECO:0000259" key="7">
    <source>
        <dbReference type="Pfam" id="PF01435"/>
    </source>
</evidence>
<dbReference type="Pfam" id="PF01435">
    <property type="entry name" value="Peptidase_M48"/>
    <property type="match status" value="1"/>
</dbReference>
<keyword evidence="6" id="KW-0482">Metalloprotease</keyword>
<comment type="cofactor">
    <cofactor evidence="1">
        <name>Zn(2+)</name>
        <dbReference type="ChEBI" id="CHEBI:29105"/>
    </cofactor>
</comment>
<dbReference type="InterPro" id="IPR001915">
    <property type="entry name" value="Peptidase_M48"/>
</dbReference>
<dbReference type="PANTHER" id="PTHR22726">
    <property type="entry name" value="METALLOENDOPEPTIDASE OMA1"/>
    <property type="match status" value="1"/>
</dbReference>
<evidence type="ECO:0000256" key="5">
    <source>
        <dbReference type="ARBA" id="ARBA00022833"/>
    </source>
</evidence>
<keyword evidence="3" id="KW-0479">Metal-binding</keyword>
<dbReference type="PANTHER" id="PTHR22726:SF1">
    <property type="entry name" value="METALLOENDOPEPTIDASE OMA1, MITOCHONDRIAL"/>
    <property type="match status" value="1"/>
</dbReference>
<dbReference type="InterPro" id="IPR019734">
    <property type="entry name" value="TPR_rpt"/>
</dbReference>
<evidence type="ECO:0000256" key="4">
    <source>
        <dbReference type="ARBA" id="ARBA00022801"/>
    </source>
</evidence>
<protein>
    <recommendedName>
        <fullName evidence="7">Peptidase M48 domain-containing protein</fullName>
    </recommendedName>
</protein>
<evidence type="ECO:0000256" key="6">
    <source>
        <dbReference type="ARBA" id="ARBA00023049"/>
    </source>
</evidence>
<accession>A0A3B0ZLE4</accession>
<sequence>MKQFNNNMVVVIFFIGLLSACGTENRPSTTAQPLPIEKTDPGSEAQFEYLLQFSGGRYVAEPALNEYLTAIGGRLTRLAGYEVLKNQFAVVNSHRVDAWVSSEGRVAITLGMLTTLSNEAELAALLGHLLAHAAQQHSATAIARGITITPELLAKKAEHPYAQYIVGAGLPVLAQQTIRYNPVTEQKADHAAMTTMIKAGYDPQAAIDLQFKKSADAEGKIHWLNHYQPNRERLVASRQHAHNHPSGLSMSESSYQDAIEQLSQYKEAYQQQPQLQQLLNQGQAEAAYTLAQKLTLAVPHEGRFFALKGDALQQMDKIADAIEAYNQALEHDPRYFAYHLRLAELQMLQQATVAAQTTFLNSIQRLPTAKGYLWLAQLAEQQGELAQAQEYYQRAARSNTPLGKQAEKETQKIDFAENPNRYIHIKHQRVDSNKLRLFVTNINPHSVQIETLLLNTDQTYRIRLDQSIPAGNSISSTVTINDLGEIQSIAVDKAQLMP</sequence>
<dbReference type="PROSITE" id="PS50005">
    <property type="entry name" value="TPR"/>
    <property type="match status" value="1"/>
</dbReference>
<dbReference type="InterPro" id="IPR051156">
    <property type="entry name" value="Mito/Outer_Membr_Metalloprot"/>
</dbReference>
<reference evidence="8" key="1">
    <citation type="submission" date="2018-06" db="EMBL/GenBank/DDBJ databases">
        <authorList>
            <person name="Zhirakovskaya E."/>
        </authorList>
    </citation>
    <scope>NUCLEOTIDE SEQUENCE</scope>
</reference>